<name>A0A1R3GKI5_COCAP</name>
<organism evidence="1 2">
    <name type="scientific">Corchorus capsularis</name>
    <name type="common">Jute</name>
    <dbReference type="NCBI Taxonomy" id="210143"/>
    <lineage>
        <taxon>Eukaryota</taxon>
        <taxon>Viridiplantae</taxon>
        <taxon>Streptophyta</taxon>
        <taxon>Embryophyta</taxon>
        <taxon>Tracheophyta</taxon>
        <taxon>Spermatophyta</taxon>
        <taxon>Magnoliopsida</taxon>
        <taxon>eudicotyledons</taxon>
        <taxon>Gunneridae</taxon>
        <taxon>Pentapetalae</taxon>
        <taxon>rosids</taxon>
        <taxon>malvids</taxon>
        <taxon>Malvales</taxon>
        <taxon>Malvaceae</taxon>
        <taxon>Grewioideae</taxon>
        <taxon>Apeibeae</taxon>
        <taxon>Corchorus</taxon>
    </lineage>
</organism>
<dbReference type="Proteomes" id="UP000188268">
    <property type="component" value="Unassembled WGS sequence"/>
</dbReference>
<sequence length="71" mass="7600">MAYEITCAILTVIVHHKSTILALHLSSSSWCLLDFDITNGLLFLSNRGEHGPVGSVRIPIEDAMGCIGGFG</sequence>
<dbReference type="EMBL" id="AWWV01014181">
    <property type="protein sequence ID" value="OMO58593.1"/>
    <property type="molecule type" value="Genomic_DNA"/>
</dbReference>
<accession>A0A1R3GKI5</accession>
<protein>
    <submittedName>
        <fullName evidence="1">Uncharacterized protein</fullName>
    </submittedName>
</protein>
<dbReference type="AlphaFoldDB" id="A0A1R3GKI5"/>
<comment type="caution">
    <text evidence="1">The sequence shown here is derived from an EMBL/GenBank/DDBJ whole genome shotgun (WGS) entry which is preliminary data.</text>
</comment>
<proteinExistence type="predicted"/>
<keyword evidence="2" id="KW-1185">Reference proteome</keyword>
<reference evidence="1 2" key="1">
    <citation type="submission" date="2013-09" db="EMBL/GenBank/DDBJ databases">
        <title>Corchorus capsularis genome sequencing.</title>
        <authorList>
            <person name="Alam M."/>
            <person name="Haque M.S."/>
            <person name="Islam M.S."/>
            <person name="Emdad E.M."/>
            <person name="Islam M.M."/>
            <person name="Ahmed B."/>
            <person name="Halim A."/>
            <person name="Hossen Q.M.M."/>
            <person name="Hossain M.Z."/>
            <person name="Ahmed R."/>
            <person name="Khan M.M."/>
            <person name="Islam R."/>
            <person name="Rashid M.M."/>
            <person name="Khan S.A."/>
            <person name="Rahman M.S."/>
            <person name="Alam M."/>
        </authorList>
    </citation>
    <scope>NUCLEOTIDE SEQUENCE [LARGE SCALE GENOMIC DNA]</scope>
    <source>
        <strain evidence="2">cv. CVL-1</strain>
        <tissue evidence="1">Whole seedling</tissue>
    </source>
</reference>
<dbReference type="Gramene" id="OMO58593">
    <property type="protein sequence ID" value="OMO58593"/>
    <property type="gene ID" value="CCACVL1_25430"/>
</dbReference>
<evidence type="ECO:0000313" key="1">
    <source>
        <dbReference type="EMBL" id="OMO58593.1"/>
    </source>
</evidence>
<gene>
    <name evidence="1" type="ORF">CCACVL1_25430</name>
</gene>
<evidence type="ECO:0000313" key="2">
    <source>
        <dbReference type="Proteomes" id="UP000188268"/>
    </source>
</evidence>